<feature type="region of interest" description="Disordered" evidence="7">
    <location>
        <begin position="160"/>
        <end position="199"/>
    </location>
</feature>
<evidence type="ECO:0000313" key="8">
    <source>
        <dbReference type="EMBL" id="KAK1926098.1"/>
    </source>
</evidence>
<keyword evidence="5 6" id="KW-0472">Membrane</keyword>
<comment type="function">
    <text evidence="6">Probably involved in transport through the plasma membrane.</text>
</comment>
<proteinExistence type="inferred from homology"/>
<comment type="caution">
    <text evidence="8">The sequence shown here is derived from an EMBL/GenBank/DDBJ whole genome shotgun (WGS) entry which is preliminary data.</text>
</comment>
<keyword evidence="3 6" id="KW-0812">Transmembrane</keyword>
<reference evidence="8" key="1">
    <citation type="submission" date="2023-02" db="EMBL/GenBank/DDBJ databases">
        <title>Identification and recombinant expression of a fungal hydrolase from Papiliotrema laurentii that hydrolyzes apple cutin and clears colloidal polyester polyurethane.</title>
        <authorList>
            <consortium name="DOE Joint Genome Institute"/>
            <person name="Roman V.A."/>
            <person name="Bojanowski C."/>
            <person name="Crable B.R."/>
            <person name="Wagner D.N."/>
            <person name="Hung C.S."/>
            <person name="Nadeau L.J."/>
            <person name="Schratz L."/>
            <person name="Haridas S."/>
            <person name="Pangilinan J."/>
            <person name="Lipzen A."/>
            <person name="Na H."/>
            <person name="Yan M."/>
            <person name="Ng V."/>
            <person name="Grigoriev I.V."/>
            <person name="Spatafora J.W."/>
            <person name="Barlow D."/>
            <person name="Biffinger J."/>
            <person name="Kelley-Loughnane N."/>
            <person name="Varaljay V.A."/>
            <person name="Crookes-Goodson W.J."/>
        </authorList>
    </citation>
    <scope>NUCLEOTIDE SEQUENCE</scope>
    <source>
        <strain evidence="8">5307AH</strain>
    </source>
</reference>
<dbReference type="GO" id="GO:0005886">
    <property type="term" value="C:plasma membrane"/>
    <property type="evidence" value="ECO:0007669"/>
    <property type="project" value="UniProtKB-SubCell"/>
</dbReference>
<evidence type="ECO:0000313" key="9">
    <source>
        <dbReference type="Proteomes" id="UP001182556"/>
    </source>
</evidence>
<comment type="subcellular location">
    <subcellularLocation>
        <location evidence="6">Cell membrane</location>
        <topology evidence="6">Multi-pass membrane protein</topology>
    </subcellularLocation>
    <subcellularLocation>
        <location evidence="1">Membrane</location>
        <topology evidence="1">Multi-pass membrane protein</topology>
    </subcellularLocation>
</comment>
<dbReference type="PANTHER" id="PTHR12385">
    <property type="entry name" value="CHOLINE TRANSPORTER-LIKE (SLC FAMILY 44)"/>
    <property type="match status" value="1"/>
</dbReference>
<evidence type="ECO:0000256" key="4">
    <source>
        <dbReference type="ARBA" id="ARBA00022989"/>
    </source>
</evidence>
<protein>
    <recommendedName>
        <fullName evidence="6">Protein PNS1</fullName>
    </recommendedName>
</protein>
<organism evidence="8 9">
    <name type="scientific">Papiliotrema laurentii</name>
    <name type="common">Cryptococcus laurentii</name>
    <dbReference type="NCBI Taxonomy" id="5418"/>
    <lineage>
        <taxon>Eukaryota</taxon>
        <taxon>Fungi</taxon>
        <taxon>Dikarya</taxon>
        <taxon>Basidiomycota</taxon>
        <taxon>Agaricomycotina</taxon>
        <taxon>Tremellomycetes</taxon>
        <taxon>Tremellales</taxon>
        <taxon>Rhynchogastremaceae</taxon>
        <taxon>Papiliotrema</taxon>
    </lineage>
</organism>
<dbReference type="EMBL" id="JAODAN010000002">
    <property type="protein sequence ID" value="KAK1926098.1"/>
    <property type="molecule type" value="Genomic_DNA"/>
</dbReference>
<dbReference type="Pfam" id="PF04515">
    <property type="entry name" value="Choline_transpo"/>
    <property type="match status" value="1"/>
</dbReference>
<dbReference type="AlphaFoldDB" id="A0AAD9FU00"/>
<dbReference type="PANTHER" id="PTHR12385:SF88">
    <property type="entry name" value="CHOLINE TRANSPORTER-LIKE PROTEIN CTL1"/>
    <property type="match status" value="1"/>
</dbReference>
<evidence type="ECO:0000256" key="1">
    <source>
        <dbReference type="ARBA" id="ARBA00004141"/>
    </source>
</evidence>
<feature type="transmembrane region" description="Helical" evidence="6">
    <location>
        <begin position="428"/>
        <end position="450"/>
    </location>
</feature>
<evidence type="ECO:0000256" key="5">
    <source>
        <dbReference type="ARBA" id="ARBA00023136"/>
    </source>
</evidence>
<gene>
    <name evidence="8" type="ORF">DB88DRAFT_508216</name>
</gene>
<feature type="transmembrane region" description="Helical" evidence="6">
    <location>
        <begin position="375"/>
        <end position="394"/>
    </location>
</feature>
<feature type="transmembrane region" description="Helical" evidence="6">
    <location>
        <begin position="570"/>
        <end position="590"/>
    </location>
</feature>
<feature type="compositionally biased region" description="Polar residues" evidence="7">
    <location>
        <begin position="22"/>
        <end position="49"/>
    </location>
</feature>
<accession>A0AAD9FU00</accession>
<feature type="transmembrane region" description="Helical" evidence="6">
    <location>
        <begin position="232"/>
        <end position="254"/>
    </location>
</feature>
<comment type="similarity">
    <text evidence="2 6">Belongs to the CTL (choline transporter-like) family.</text>
</comment>
<dbReference type="GO" id="GO:0022857">
    <property type="term" value="F:transmembrane transporter activity"/>
    <property type="evidence" value="ECO:0007669"/>
    <property type="project" value="UniProtKB-UniRule"/>
</dbReference>
<evidence type="ECO:0000256" key="7">
    <source>
        <dbReference type="SAM" id="MobiDB-lite"/>
    </source>
</evidence>
<name>A0AAD9FU00_PAPLA</name>
<evidence type="ECO:0000256" key="6">
    <source>
        <dbReference type="RuleBase" id="RU368066"/>
    </source>
</evidence>
<feature type="region of interest" description="Disordered" evidence="7">
    <location>
        <begin position="22"/>
        <end position="126"/>
    </location>
</feature>
<keyword evidence="9" id="KW-1185">Reference proteome</keyword>
<feature type="transmembrane region" description="Helical" evidence="6">
    <location>
        <begin position="470"/>
        <end position="491"/>
    </location>
</feature>
<sequence>MSNPIPSSFSIYASRFLAGNQPESQQIFRSTSPSSPTHDPFLSSPSASHSRPHLPGSSKFPSPTGTPPFPGPGIEDIPSIDDHGASLGVLFSQDGDQDESSDPVQRSRPSVPNPYAASSSSEDELEPDLDQIAAVRHSLKPNLARNPSANRQQRGWMAHQSVFPPSSSSSADESDKETEAETDDEAPPANLHEPLLNEDTHVRATKAPVRLQMWGFWAPSDTPRSRPSLVPLLPLLLVLVVPAVILPPAFLFLLRRTVRPVLVATAVAIPFTLFVCGWWAFGASFEKFDAPDPWWAWFGRLVWVRRQRLEQTAAVVELSTALLMDHPPLLILTPLLLGVFALMSIPFLTMLIRLGTIGYWRHPKENTWNFHIRPYAGWLIFIVTLIWVWTWSVVRGVGRVAVAGVVGEWYFHRHEPSHPPPLDITTAAIHRATGASLGSVCLGAGIVAIARVVGRSAAELRRITAPRSNILPAPLSFLSGLTPVFTIIAGVLDQLNGYALVYVGITGDAFWPSARRAVGLVGRRKGGRLLDYTLIKLLLTLSSIAMGLFTGTAGYLYMSHSLVNPSYAPAAALLCGGVPFLAIRAGAAVLTDAADSLFICTQIDGELGTVHRPEAKEAFSRDRADRTTV</sequence>
<dbReference type="InterPro" id="IPR007603">
    <property type="entry name" value="Choline_transptr-like"/>
</dbReference>
<feature type="transmembrane region" description="Helical" evidence="6">
    <location>
        <begin position="329"/>
        <end position="354"/>
    </location>
</feature>
<dbReference type="Proteomes" id="UP001182556">
    <property type="component" value="Unassembled WGS sequence"/>
</dbReference>
<evidence type="ECO:0000256" key="2">
    <source>
        <dbReference type="ARBA" id="ARBA00007168"/>
    </source>
</evidence>
<feature type="transmembrane region" description="Helical" evidence="6">
    <location>
        <begin position="261"/>
        <end position="281"/>
    </location>
</feature>
<keyword evidence="4 6" id="KW-1133">Transmembrane helix</keyword>
<feature type="transmembrane region" description="Helical" evidence="6">
    <location>
        <begin position="534"/>
        <end position="558"/>
    </location>
</feature>
<evidence type="ECO:0000256" key="3">
    <source>
        <dbReference type="ARBA" id="ARBA00022692"/>
    </source>
</evidence>
<feature type="transmembrane region" description="Helical" evidence="6">
    <location>
        <begin position="497"/>
        <end position="514"/>
    </location>
</feature>
<feature type="compositionally biased region" description="Acidic residues" evidence="7">
    <location>
        <begin position="172"/>
        <end position="186"/>
    </location>
</feature>